<feature type="region of interest" description="Disordered" evidence="2">
    <location>
        <begin position="268"/>
        <end position="344"/>
    </location>
</feature>
<feature type="compositionally biased region" description="Basic residues" evidence="2">
    <location>
        <begin position="306"/>
        <end position="315"/>
    </location>
</feature>
<evidence type="ECO:0000313" key="3">
    <source>
        <dbReference type="EMBL" id="CEM43323.1"/>
    </source>
</evidence>
<evidence type="ECO:0000256" key="1">
    <source>
        <dbReference type="SAM" id="Coils"/>
    </source>
</evidence>
<sequence length="344" mass="39138">MKIHKLAENTEFAHALWKEFAEACDADNIEQLFDTVEQNLKSKKGKQQKKTKTFHPRTARVCRLLAAFSIHRRITFFYSTFDSKWDETVATHAAKEAREMEKKVEKAARDRELATLMIEQSGAGIYWKWIREGRGEQRDILLVMTIPLYCMRLTPKDQSASAYKVSFSLIKKDMKAKHKDCLKFLSIIVLNPIVENLRGLASRVSVVKESNIWAAEDVEQFIVPFGGVNLEKYQFKVLKGAYQPTPSNKPEDQHLFSLIAVRLDRIDNEESDDDEAEAAEAEDTPPRRESRRRNHSPSDSVPPSRKSTRISKQRNRGGEGRGAKGEKRARSSEMGGASEIIGAP</sequence>
<reference evidence="3" key="1">
    <citation type="submission" date="2014-11" db="EMBL/GenBank/DDBJ databases">
        <authorList>
            <person name="Otto D Thomas"/>
            <person name="Naeem Raeece"/>
        </authorList>
    </citation>
    <scope>NUCLEOTIDE SEQUENCE</scope>
</reference>
<dbReference type="VEuPathDB" id="CryptoDB:Cvel_27452"/>
<dbReference type="AlphaFoldDB" id="A0A0G4HGY9"/>
<evidence type="ECO:0000256" key="2">
    <source>
        <dbReference type="SAM" id="MobiDB-lite"/>
    </source>
</evidence>
<dbReference type="EMBL" id="CDMZ01002659">
    <property type="protein sequence ID" value="CEM43323.1"/>
    <property type="molecule type" value="Genomic_DNA"/>
</dbReference>
<gene>
    <name evidence="3" type="ORF">Cvel_27452</name>
</gene>
<accession>A0A0G4HGY9</accession>
<feature type="compositionally biased region" description="Acidic residues" evidence="2">
    <location>
        <begin position="269"/>
        <end position="283"/>
    </location>
</feature>
<proteinExistence type="predicted"/>
<feature type="compositionally biased region" description="Basic and acidic residues" evidence="2">
    <location>
        <begin position="316"/>
        <end position="331"/>
    </location>
</feature>
<organism evidence="3">
    <name type="scientific">Chromera velia CCMP2878</name>
    <dbReference type="NCBI Taxonomy" id="1169474"/>
    <lineage>
        <taxon>Eukaryota</taxon>
        <taxon>Sar</taxon>
        <taxon>Alveolata</taxon>
        <taxon>Colpodellida</taxon>
        <taxon>Chromeraceae</taxon>
        <taxon>Chromera</taxon>
    </lineage>
</organism>
<name>A0A0G4HGY9_9ALVE</name>
<protein>
    <submittedName>
        <fullName evidence="3">Uncharacterized protein</fullName>
    </submittedName>
</protein>
<keyword evidence="1" id="KW-0175">Coiled coil</keyword>
<feature type="coiled-coil region" evidence="1">
    <location>
        <begin position="90"/>
        <end position="117"/>
    </location>
</feature>